<dbReference type="FunFam" id="3.30.200.20:FF:000315">
    <property type="entry name" value="Calcium-dependent protein kinase 3"/>
    <property type="match status" value="1"/>
</dbReference>
<dbReference type="SMART" id="SM00054">
    <property type="entry name" value="EFh"/>
    <property type="match status" value="2"/>
</dbReference>
<dbReference type="Gene3D" id="1.10.510.10">
    <property type="entry name" value="Transferase(Phosphotransferase) domain 1"/>
    <property type="match status" value="1"/>
</dbReference>
<evidence type="ECO:0000313" key="20">
    <source>
        <dbReference type="Proteomes" id="UP000198211"/>
    </source>
</evidence>
<evidence type="ECO:0000256" key="6">
    <source>
        <dbReference type="ARBA" id="ARBA00022737"/>
    </source>
</evidence>
<dbReference type="FunFam" id="1.10.510.10:FF:000571">
    <property type="entry name" value="Maternal embryonic leucine zipper kinase"/>
    <property type="match status" value="1"/>
</dbReference>
<comment type="catalytic activity">
    <reaction evidence="13">
        <text>L-seryl-[protein] + ATP = O-phospho-L-seryl-[protein] + ADP + H(+)</text>
        <dbReference type="Rhea" id="RHEA:17989"/>
        <dbReference type="Rhea" id="RHEA-COMP:9863"/>
        <dbReference type="Rhea" id="RHEA-COMP:11604"/>
        <dbReference type="ChEBI" id="CHEBI:15378"/>
        <dbReference type="ChEBI" id="CHEBI:29999"/>
        <dbReference type="ChEBI" id="CHEBI:30616"/>
        <dbReference type="ChEBI" id="CHEBI:83421"/>
        <dbReference type="ChEBI" id="CHEBI:456216"/>
        <dbReference type="EC" id="2.7.11.1"/>
    </reaction>
</comment>
<dbReference type="InterPro" id="IPR011992">
    <property type="entry name" value="EF-hand-dom_pair"/>
</dbReference>
<organism evidence="19 20">
    <name type="scientific">Phytophthora megakarya</name>
    <dbReference type="NCBI Taxonomy" id="4795"/>
    <lineage>
        <taxon>Eukaryota</taxon>
        <taxon>Sar</taxon>
        <taxon>Stramenopiles</taxon>
        <taxon>Oomycota</taxon>
        <taxon>Peronosporomycetes</taxon>
        <taxon>Peronosporales</taxon>
        <taxon>Peronosporaceae</taxon>
        <taxon>Phytophthora</taxon>
    </lineage>
</organism>
<keyword evidence="3" id="KW-0723">Serine/threonine-protein kinase</keyword>
<dbReference type="SUPFAM" id="SSF50729">
    <property type="entry name" value="PH domain-like"/>
    <property type="match status" value="1"/>
</dbReference>
<feature type="compositionally biased region" description="Basic and acidic residues" evidence="16">
    <location>
        <begin position="198"/>
        <end position="207"/>
    </location>
</feature>
<evidence type="ECO:0000256" key="2">
    <source>
        <dbReference type="ARBA" id="ARBA00012513"/>
    </source>
</evidence>
<dbReference type="InterPro" id="IPR000719">
    <property type="entry name" value="Prot_kinase_dom"/>
</dbReference>
<protein>
    <recommendedName>
        <fullName evidence="2">non-specific serine/threonine protein kinase</fullName>
        <ecNumber evidence="2">2.7.11.1</ecNumber>
    </recommendedName>
</protein>
<dbReference type="InterPro" id="IPR017441">
    <property type="entry name" value="Protein_kinase_ATP_BS"/>
</dbReference>
<dbReference type="PROSITE" id="PS50011">
    <property type="entry name" value="PROTEIN_KINASE_DOM"/>
    <property type="match status" value="1"/>
</dbReference>
<dbReference type="SMART" id="SM00220">
    <property type="entry name" value="S_TKc"/>
    <property type="match status" value="1"/>
</dbReference>
<dbReference type="InterPro" id="IPR001849">
    <property type="entry name" value="PH_domain"/>
</dbReference>
<feature type="domain" description="EF-hand" evidence="18">
    <location>
        <begin position="304"/>
        <end position="339"/>
    </location>
</feature>
<evidence type="ECO:0000313" key="19">
    <source>
        <dbReference type="EMBL" id="OWZ23285.1"/>
    </source>
</evidence>
<feature type="compositionally biased region" description="Acidic residues" evidence="16">
    <location>
        <begin position="163"/>
        <end position="173"/>
    </location>
</feature>
<evidence type="ECO:0000256" key="5">
    <source>
        <dbReference type="ARBA" id="ARBA00022723"/>
    </source>
</evidence>
<keyword evidence="15" id="KW-0175">Coiled coil</keyword>
<keyword evidence="7 14" id="KW-0547">Nucleotide-binding</keyword>
<evidence type="ECO:0000256" key="15">
    <source>
        <dbReference type="SAM" id="Coils"/>
    </source>
</evidence>
<dbReference type="CDD" id="cd05117">
    <property type="entry name" value="STKc_CAMK"/>
    <property type="match status" value="1"/>
</dbReference>
<dbReference type="SUPFAM" id="SSF47473">
    <property type="entry name" value="EF-hand"/>
    <property type="match status" value="1"/>
</dbReference>
<dbReference type="PANTHER" id="PTHR24347">
    <property type="entry name" value="SERINE/THREONINE-PROTEIN KINASE"/>
    <property type="match status" value="1"/>
</dbReference>
<proteinExistence type="inferred from homology"/>
<name>A0A225WZL0_9STRA</name>
<gene>
    <name evidence="19" type="ORF">PHMEG_0001873</name>
</gene>
<dbReference type="AlphaFoldDB" id="A0A225WZL0"/>
<evidence type="ECO:0000256" key="9">
    <source>
        <dbReference type="ARBA" id="ARBA00022837"/>
    </source>
</evidence>
<feature type="coiled-coil region" evidence="15">
    <location>
        <begin position="35"/>
        <end position="62"/>
    </location>
</feature>
<feature type="compositionally biased region" description="Pro residues" evidence="16">
    <location>
        <begin position="178"/>
        <end position="188"/>
    </location>
</feature>
<dbReference type="PROSITE" id="PS00107">
    <property type="entry name" value="PROTEIN_KINASE_ATP"/>
    <property type="match status" value="1"/>
</dbReference>
<evidence type="ECO:0000256" key="11">
    <source>
        <dbReference type="ARBA" id="ARBA00024334"/>
    </source>
</evidence>
<feature type="region of interest" description="Disordered" evidence="16">
    <location>
        <begin position="117"/>
        <end position="213"/>
    </location>
</feature>
<dbReference type="PROSITE" id="PS00108">
    <property type="entry name" value="PROTEIN_KINASE_ST"/>
    <property type="match status" value="1"/>
</dbReference>
<evidence type="ECO:0000256" key="8">
    <source>
        <dbReference type="ARBA" id="ARBA00022777"/>
    </source>
</evidence>
<keyword evidence="10 14" id="KW-0067">ATP-binding</keyword>
<feature type="binding site" evidence="14">
    <location>
        <position position="527"/>
    </location>
    <ligand>
        <name>ATP</name>
        <dbReference type="ChEBI" id="CHEBI:30616"/>
    </ligand>
</feature>
<feature type="domain" description="EF-hand" evidence="18">
    <location>
        <begin position="274"/>
        <end position="303"/>
    </location>
</feature>
<dbReference type="EC" id="2.7.11.1" evidence="2"/>
<keyword evidence="20" id="KW-1185">Reference proteome</keyword>
<keyword evidence="8 19" id="KW-0418">Kinase</keyword>
<reference evidence="20" key="1">
    <citation type="submission" date="2017-03" db="EMBL/GenBank/DDBJ databases">
        <title>Phytopthora megakarya and P. palmivora, two closely related causual agents of cacao black pod achieved similar genome size and gene model numbers by different mechanisms.</title>
        <authorList>
            <person name="Ali S."/>
            <person name="Shao J."/>
            <person name="Larry D.J."/>
            <person name="Kronmiller B."/>
            <person name="Shen D."/>
            <person name="Strem M.D."/>
            <person name="Melnick R.L."/>
            <person name="Guiltinan M.J."/>
            <person name="Tyler B.M."/>
            <person name="Meinhardt L.W."/>
            <person name="Bailey B.A."/>
        </authorList>
    </citation>
    <scope>NUCLEOTIDE SEQUENCE [LARGE SCALE GENOMIC DNA]</scope>
    <source>
        <strain evidence="20">zdho120</strain>
    </source>
</reference>
<dbReference type="Proteomes" id="UP000198211">
    <property type="component" value="Unassembled WGS sequence"/>
</dbReference>
<dbReference type="InterPro" id="IPR011009">
    <property type="entry name" value="Kinase-like_dom_sf"/>
</dbReference>
<dbReference type="PROSITE" id="PS50222">
    <property type="entry name" value="EF_HAND_2"/>
    <property type="match status" value="2"/>
</dbReference>
<evidence type="ECO:0000259" key="18">
    <source>
        <dbReference type="PROSITE" id="PS50222"/>
    </source>
</evidence>
<keyword evidence="9" id="KW-0106">Calcium</keyword>
<dbReference type="OrthoDB" id="40902at2759"/>
<evidence type="ECO:0000256" key="7">
    <source>
        <dbReference type="ARBA" id="ARBA00022741"/>
    </source>
</evidence>
<comment type="catalytic activity">
    <reaction evidence="12">
        <text>L-threonyl-[protein] + ATP = O-phospho-L-threonyl-[protein] + ADP + H(+)</text>
        <dbReference type="Rhea" id="RHEA:46608"/>
        <dbReference type="Rhea" id="RHEA-COMP:11060"/>
        <dbReference type="Rhea" id="RHEA-COMP:11605"/>
        <dbReference type="ChEBI" id="CHEBI:15378"/>
        <dbReference type="ChEBI" id="CHEBI:30013"/>
        <dbReference type="ChEBI" id="CHEBI:30616"/>
        <dbReference type="ChEBI" id="CHEBI:61977"/>
        <dbReference type="ChEBI" id="CHEBI:456216"/>
        <dbReference type="EC" id="2.7.11.1"/>
    </reaction>
</comment>
<dbReference type="GO" id="GO:0005509">
    <property type="term" value="F:calcium ion binding"/>
    <property type="evidence" value="ECO:0007669"/>
    <property type="project" value="InterPro"/>
</dbReference>
<dbReference type="InterPro" id="IPR018247">
    <property type="entry name" value="EF_Hand_1_Ca_BS"/>
</dbReference>
<dbReference type="PROSITE" id="PS00018">
    <property type="entry name" value="EF_HAND_1"/>
    <property type="match status" value="1"/>
</dbReference>
<evidence type="ECO:0000259" key="17">
    <source>
        <dbReference type="PROSITE" id="PS50011"/>
    </source>
</evidence>
<evidence type="ECO:0000256" key="16">
    <source>
        <dbReference type="SAM" id="MobiDB-lite"/>
    </source>
</evidence>
<dbReference type="GO" id="GO:0005524">
    <property type="term" value="F:ATP binding"/>
    <property type="evidence" value="ECO:0007669"/>
    <property type="project" value="UniProtKB-UniRule"/>
</dbReference>
<dbReference type="EMBL" id="NBNE01000074">
    <property type="protein sequence ID" value="OWZ23285.1"/>
    <property type="molecule type" value="Genomic_DNA"/>
</dbReference>
<evidence type="ECO:0000256" key="4">
    <source>
        <dbReference type="ARBA" id="ARBA00022679"/>
    </source>
</evidence>
<evidence type="ECO:0000256" key="14">
    <source>
        <dbReference type="PROSITE-ProRule" id="PRU10141"/>
    </source>
</evidence>
<dbReference type="SMART" id="SM00233">
    <property type="entry name" value="PH"/>
    <property type="match status" value="1"/>
</dbReference>
<evidence type="ECO:0000256" key="10">
    <source>
        <dbReference type="ARBA" id="ARBA00022840"/>
    </source>
</evidence>
<comment type="cofactor">
    <cofactor evidence="1">
        <name>Mg(2+)</name>
        <dbReference type="ChEBI" id="CHEBI:18420"/>
    </cofactor>
</comment>
<evidence type="ECO:0000256" key="3">
    <source>
        <dbReference type="ARBA" id="ARBA00022527"/>
    </source>
</evidence>
<keyword evidence="5" id="KW-0479">Metal-binding</keyword>
<accession>A0A225WZL0</accession>
<dbReference type="InterPro" id="IPR011993">
    <property type="entry name" value="PH-like_dom_sf"/>
</dbReference>
<comment type="similarity">
    <text evidence="11">Belongs to the protein kinase superfamily. Ser/Thr protein kinase family. CDPK subfamily.</text>
</comment>
<dbReference type="STRING" id="4795.A0A225WZL0"/>
<evidence type="ECO:0000256" key="1">
    <source>
        <dbReference type="ARBA" id="ARBA00001946"/>
    </source>
</evidence>
<comment type="caution">
    <text evidence="19">The sequence shown here is derived from an EMBL/GenBank/DDBJ whole genome shotgun (WGS) entry which is preliminary data.</text>
</comment>
<dbReference type="Pfam" id="PF00069">
    <property type="entry name" value="Pkinase"/>
    <property type="match status" value="1"/>
</dbReference>
<dbReference type="CDD" id="cd00051">
    <property type="entry name" value="EFh"/>
    <property type="match status" value="1"/>
</dbReference>
<evidence type="ECO:0000256" key="13">
    <source>
        <dbReference type="ARBA" id="ARBA00048679"/>
    </source>
</evidence>
<dbReference type="SUPFAM" id="SSF56112">
    <property type="entry name" value="Protein kinase-like (PK-like)"/>
    <property type="match status" value="1"/>
</dbReference>
<dbReference type="Gene3D" id="1.10.238.10">
    <property type="entry name" value="EF-hand"/>
    <property type="match status" value="1"/>
</dbReference>
<dbReference type="InterPro" id="IPR008271">
    <property type="entry name" value="Ser/Thr_kinase_AS"/>
</dbReference>
<evidence type="ECO:0000256" key="12">
    <source>
        <dbReference type="ARBA" id="ARBA00047899"/>
    </source>
</evidence>
<dbReference type="Pfam" id="PF00169">
    <property type="entry name" value="PH"/>
    <property type="match status" value="1"/>
</dbReference>
<dbReference type="Gene3D" id="2.30.29.30">
    <property type="entry name" value="Pleckstrin-homology domain (PH domain)/Phosphotyrosine-binding domain (PTB)"/>
    <property type="match status" value="1"/>
</dbReference>
<feature type="domain" description="Protein kinase" evidence="17">
    <location>
        <begin position="498"/>
        <end position="771"/>
    </location>
</feature>
<dbReference type="GO" id="GO:0004674">
    <property type="term" value="F:protein serine/threonine kinase activity"/>
    <property type="evidence" value="ECO:0007669"/>
    <property type="project" value="UniProtKB-KW"/>
</dbReference>
<keyword evidence="6" id="KW-0677">Repeat</keyword>
<sequence length="771" mass="87285">MERPNRKRKSLDMVESSPVVKEKINELLSVWMTSETKQRKEISELRDEVGSLKKQLAEKTVESANFQDEAVYLHPDAVIDRIRMKLWHHGDLSLLRNAMDPRTRVTRNVNRSLFLAETTPKKGSTRPLLGDGHASELSPKHENEDGLPLLPPPTDVVGSAMQEVEEEKNEEEGILNTPPIPAEAPPVLSPTADPVSEAEVKGQEQENHGTPVPEINEHATRMSAEEREAMKRFGEEEIQLLRETFKGLANGKDGISVDKDTFLKCFPMRGLLGERLFEVIDKDGSGSIHYNEFVYGLAILFRGSRKEKLKFVFDLYDLSETGSISRHELLTMLHQFPESALELVKPKPGQDEANNSPEMPTPGKIMDEIEALVDLAFPSASRQTVRLTFDQFCHWCENTPGVTNRYYVLQGNFLYYYASPEDTAPRGVTFLSDCYVDVQPTQNEIVEKGVHYYGIDIVPEPGSAREKRTVFTRSLEAQKRWVAALRQATDKISIKEEYDVGAQLGYGRFSKVCEATHKHTGVKSAVKIIDKSKLQPTEKELLRTEIAILKLVRHPNIIRLYDVYEDRQYIFIVTELVSGGELFNRIVGRARYTEAEARLVMGPLLESVSYLHRLGIVHRDLKPENILCGDALTDLKIADFGLSKLVHPEELMKMPCGTLNYVAPEVLALVGYGREADIWSLGVIMYLLLRGILPFSGKDKKEVIQKTLHAEIDLTIDSAWRSVSKRTFVNENKKRKIDCGKSAMIASKWSCLYNVHKKLQINFVKLDEKLI</sequence>
<keyword evidence="4" id="KW-0808">Transferase</keyword>
<dbReference type="InterPro" id="IPR002048">
    <property type="entry name" value="EF_hand_dom"/>
</dbReference>